<sequence length="20" mass="2226">MSVSGNGLKSYISLYLDYDT</sequence>
<organism evidence="1 2">
    <name type="scientific">Xenorhabdus szentirmaii DSM 16338</name>
    <dbReference type="NCBI Taxonomy" id="1427518"/>
    <lineage>
        <taxon>Bacteria</taxon>
        <taxon>Pseudomonadati</taxon>
        <taxon>Pseudomonadota</taxon>
        <taxon>Gammaproteobacteria</taxon>
        <taxon>Enterobacterales</taxon>
        <taxon>Morganellaceae</taxon>
        <taxon>Xenorhabdus</taxon>
    </lineage>
</organism>
<accession>W1J3K4</accession>
<dbReference type="EMBL" id="CBXF010000110">
    <property type="protein sequence ID" value="CDL84648.1"/>
    <property type="molecule type" value="Genomic_DNA"/>
</dbReference>
<protein>
    <submittedName>
        <fullName evidence="1">Uncharacterized protein</fullName>
    </submittedName>
</protein>
<dbReference type="Proteomes" id="UP000019202">
    <property type="component" value="Unassembled WGS sequence"/>
</dbReference>
<evidence type="ECO:0000313" key="2">
    <source>
        <dbReference type="Proteomes" id="UP000019202"/>
    </source>
</evidence>
<evidence type="ECO:0000313" key="1">
    <source>
        <dbReference type="EMBL" id="CDL84648.1"/>
    </source>
</evidence>
<reference evidence="1" key="1">
    <citation type="submission" date="2013-11" db="EMBL/GenBank/DDBJ databases">
        <title>Draft genome sequence and annotation of the entomopathogenic bacteria, Xenorhabdus cabanillasi strain JM26 and Xenorhabdus szentirmai strain DSM 16338.</title>
        <authorList>
            <person name="Gualtieri M."/>
            <person name="Ogier J.C."/>
            <person name="Pages S."/>
            <person name="Givaudan A."/>
            <person name="Gaudriault S."/>
        </authorList>
    </citation>
    <scope>NUCLEOTIDE SEQUENCE [LARGE SCALE GENOMIC DNA]</scope>
    <source>
        <strain evidence="1">DSM 16338</strain>
    </source>
</reference>
<dbReference type="AlphaFoldDB" id="W1J3K4"/>
<name>W1J3K4_9GAMM</name>
<proteinExistence type="predicted"/>
<comment type="caution">
    <text evidence="1">The sequence shown here is derived from an EMBL/GenBank/DDBJ whole genome shotgun (WGS) entry which is preliminary data.</text>
</comment>
<gene>
    <name evidence="1" type="ORF">XSR1_50054</name>
</gene>
<keyword evidence="2" id="KW-1185">Reference proteome</keyword>